<evidence type="ECO:0000256" key="1">
    <source>
        <dbReference type="SAM" id="MobiDB-lite"/>
    </source>
</evidence>
<feature type="compositionally biased region" description="Basic and acidic residues" evidence="1">
    <location>
        <begin position="282"/>
        <end position="293"/>
    </location>
</feature>
<feature type="compositionally biased region" description="Basic and acidic residues" evidence="1">
    <location>
        <begin position="146"/>
        <end position="159"/>
    </location>
</feature>
<gene>
    <name evidence="3" type="ORF">TCDM_11703</name>
</gene>
<feature type="compositionally biased region" description="Polar residues" evidence="1">
    <location>
        <begin position="161"/>
        <end position="181"/>
    </location>
</feature>
<dbReference type="Proteomes" id="UP000017861">
    <property type="component" value="Unassembled WGS sequence"/>
</dbReference>
<feature type="chain" id="PRO_5004732747" evidence="2">
    <location>
        <begin position="34"/>
        <end position="398"/>
    </location>
</feature>
<dbReference type="AlphaFoldDB" id="V5AZP7"/>
<evidence type="ECO:0000313" key="3">
    <source>
        <dbReference type="EMBL" id="ESS60744.1"/>
    </source>
</evidence>
<sequence length="398" mass="40819">MPFMAVRWLCVLQRPSLFLLLLPLCVDVLLVCAEGCTQVTGVMAMMTGRVLLVCALCVLWCGAGGGYAEDVDVASGHPGTLGERGGGAVAQSPLADGSHGGSGGSNGDSSHESESDPSDSASNEKSSNPQVDEDEDPNSSEQPLRQGKEGSKGKQDHLKSAPQNGSPHKVNGTETLGSGAQVQLPATPKAELNNNVADGEIANGGRENTGHNTGLSPNSGDSSAPPVPPAMTVPAGDANPTASKDLQNIKEPTSTTPPSHSKTEAEAPQTPSGNGAPKQHRKETDTPDLKDAPASHTAESTAKSMYTIGSDGAQENEEKFDNSDQRSNRKEPQDGLEDRDTDDAPTASETEPETATTQKNATPNFGDSDGSTAVSHTTSPLLLLLLVACAAAAAVVAA</sequence>
<dbReference type="VEuPathDB" id="TriTrypDB:TCDM_11703"/>
<organism evidence="3 4">
    <name type="scientific">Trypanosoma cruzi Dm28c</name>
    <dbReference type="NCBI Taxonomy" id="1416333"/>
    <lineage>
        <taxon>Eukaryota</taxon>
        <taxon>Discoba</taxon>
        <taxon>Euglenozoa</taxon>
        <taxon>Kinetoplastea</taxon>
        <taxon>Metakinetoplastina</taxon>
        <taxon>Trypanosomatida</taxon>
        <taxon>Trypanosomatidae</taxon>
        <taxon>Trypanosoma</taxon>
        <taxon>Schizotrypanum</taxon>
    </lineage>
</organism>
<accession>V5AZP7</accession>
<feature type="signal peptide" evidence="2">
    <location>
        <begin position="1"/>
        <end position="33"/>
    </location>
</feature>
<feature type="compositionally biased region" description="Basic and acidic residues" evidence="1">
    <location>
        <begin position="316"/>
        <end position="338"/>
    </location>
</feature>
<evidence type="ECO:0000313" key="4">
    <source>
        <dbReference type="Proteomes" id="UP000017861"/>
    </source>
</evidence>
<feature type="region of interest" description="Disordered" evidence="1">
    <location>
        <begin position="82"/>
        <end position="375"/>
    </location>
</feature>
<feature type="compositionally biased region" description="Polar residues" evidence="1">
    <location>
        <begin position="358"/>
        <end position="375"/>
    </location>
</feature>
<name>V5AZP7_TRYCR</name>
<reference evidence="3 4" key="1">
    <citation type="journal article" date="2014" name="Genome Announc.">
        <title>Trypanosoma cruzi Clone Dm28c Draft Genome Sequence.</title>
        <authorList>
            <person name="Grisard E.C."/>
            <person name="Teixeira S.M."/>
            <person name="de Almeida L.G."/>
            <person name="Stoco P.H."/>
            <person name="Gerber A.L."/>
            <person name="Talavera-Lopez C."/>
            <person name="Lima O.C."/>
            <person name="Andersson B."/>
            <person name="de Vasconcelos A.T."/>
        </authorList>
    </citation>
    <scope>NUCLEOTIDE SEQUENCE [LARGE SCALE GENOMIC DNA]</scope>
    <source>
        <strain evidence="3 4">Dm28c</strain>
    </source>
</reference>
<evidence type="ECO:0000256" key="2">
    <source>
        <dbReference type="SAM" id="SignalP"/>
    </source>
</evidence>
<comment type="caution">
    <text evidence="3">The sequence shown here is derived from an EMBL/GenBank/DDBJ whole genome shotgun (WGS) entry which is preliminary data.</text>
</comment>
<protein>
    <submittedName>
        <fullName evidence="3">Mucin-associated surface protein (MASP)</fullName>
    </submittedName>
</protein>
<feature type="compositionally biased region" description="Polar residues" evidence="1">
    <location>
        <begin position="210"/>
        <end position="222"/>
    </location>
</feature>
<proteinExistence type="predicted"/>
<keyword evidence="2" id="KW-0732">Signal</keyword>
<feature type="compositionally biased region" description="Low complexity" evidence="1">
    <location>
        <begin position="344"/>
        <end position="357"/>
    </location>
</feature>
<dbReference type="EMBL" id="AYLP01000405">
    <property type="protein sequence ID" value="ESS60744.1"/>
    <property type="molecule type" value="Genomic_DNA"/>
</dbReference>